<dbReference type="Gene3D" id="1.10.418.10">
    <property type="entry name" value="Calponin-like domain"/>
    <property type="match status" value="1"/>
</dbReference>
<evidence type="ECO:0000313" key="1">
    <source>
        <dbReference type="EMBL" id="CAF2861391.1"/>
    </source>
</evidence>
<dbReference type="AlphaFoldDB" id="A0A7R8H4E5"/>
<dbReference type="CDD" id="cd21201">
    <property type="entry name" value="CH_VAV"/>
    <property type="match status" value="1"/>
</dbReference>
<dbReference type="GO" id="GO:0016477">
    <property type="term" value="P:cell migration"/>
    <property type="evidence" value="ECO:0007669"/>
    <property type="project" value="TreeGrafter"/>
</dbReference>
<dbReference type="PANTHER" id="PTHR45818:SF3">
    <property type="entry name" value="PROTEIN VAV"/>
    <property type="match status" value="1"/>
</dbReference>
<protein>
    <submittedName>
        <fullName evidence="1">VAV</fullName>
    </submittedName>
</protein>
<reference evidence="1" key="1">
    <citation type="submission" date="2021-02" db="EMBL/GenBank/DDBJ databases">
        <authorList>
            <person name="Bekaert M."/>
        </authorList>
    </citation>
    <scope>NUCLEOTIDE SEQUENCE</scope>
    <source>
        <strain evidence="1">IoA-00</strain>
    </source>
</reference>
<name>A0A7R8H4E5_LEPSM</name>
<dbReference type="Pfam" id="PF00307">
    <property type="entry name" value="CH"/>
    <property type="match status" value="1"/>
</dbReference>
<dbReference type="InterPro" id="IPR001715">
    <property type="entry name" value="CH_dom"/>
</dbReference>
<dbReference type="PROSITE" id="PS50021">
    <property type="entry name" value="CH"/>
    <property type="match status" value="1"/>
</dbReference>
<keyword evidence="2" id="KW-1185">Reference proteome</keyword>
<evidence type="ECO:0000313" key="2">
    <source>
        <dbReference type="Proteomes" id="UP000675881"/>
    </source>
</evidence>
<dbReference type="Proteomes" id="UP000675881">
    <property type="component" value="Chromosome 15"/>
</dbReference>
<dbReference type="GO" id="GO:0005085">
    <property type="term" value="F:guanyl-nucleotide exchange factor activity"/>
    <property type="evidence" value="ECO:0007669"/>
    <property type="project" value="TreeGrafter"/>
</dbReference>
<sequence length="272" mass="30729">MSHKSENLSFSCSAYSTLSSTLKKKKRSLARDKSNSSSNTSSTVKPWLTWTKMIPNPGSSNNSNSNNTLWRAATTMVLPATRITTPLTTVAPPSPYGNNVFHGSDLAYALRDGVLLCHVIQIMDPGSVDMRNVNQRPQNAQFLCLKNIRVFLNSCRDSFGLKETDLFQPSMLYDFSDFARVLYTLSILSKSLKALEKDPLEDIINEDKYQEFYFKHHGAAGKSHYYSGEDDKEEGIYQDLCSLQSLKIRAELNIQPKEKRDYCIKEIIENGE</sequence>
<dbReference type="GO" id="GO:0005737">
    <property type="term" value="C:cytoplasm"/>
    <property type="evidence" value="ECO:0007669"/>
    <property type="project" value="TreeGrafter"/>
</dbReference>
<dbReference type="SMART" id="SM00033">
    <property type="entry name" value="CH"/>
    <property type="match status" value="1"/>
</dbReference>
<dbReference type="SUPFAM" id="SSF47576">
    <property type="entry name" value="Calponin-homology domain, CH-domain"/>
    <property type="match status" value="1"/>
</dbReference>
<gene>
    <name evidence="1" type="ORF">LSAA_5831</name>
</gene>
<accession>A0A7R8H4E5</accession>
<organism evidence="1 2">
    <name type="scientific">Lepeophtheirus salmonis</name>
    <name type="common">Salmon louse</name>
    <name type="synonym">Caligus salmonis</name>
    <dbReference type="NCBI Taxonomy" id="72036"/>
    <lineage>
        <taxon>Eukaryota</taxon>
        <taxon>Metazoa</taxon>
        <taxon>Ecdysozoa</taxon>
        <taxon>Arthropoda</taxon>
        <taxon>Crustacea</taxon>
        <taxon>Multicrustacea</taxon>
        <taxon>Hexanauplia</taxon>
        <taxon>Copepoda</taxon>
        <taxon>Siphonostomatoida</taxon>
        <taxon>Caligidae</taxon>
        <taxon>Lepeophtheirus</taxon>
    </lineage>
</organism>
<proteinExistence type="predicted"/>
<dbReference type="OrthoDB" id="5340910at2759"/>
<dbReference type="InterPro" id="IPR036872">
    <property type="entry name" value="CH_dom_sf"/>
</dbReference>
<dbReference type="PANTHER" id="PTHR45818">
    <property type="entry name" value="PROTEIN VAV"/>
    <property type="match status" value="1"/>
</dbReference>
<dbReference type="EMBL" id="HG994594">
    <property type="protein sequence ID" value="CAF2861391.1"/>
    <property type="molecule type" value="Genomic_DNA"/>
</dbReference>